<dbReference type="AlphaFoldDB" id="A0A348WD95"/>
<evidence type="ECO:0000313" key="2">
    <source>
        <dbReference type="Proteomes" id="UP000264719"/>
    </source>
</evidence>
<evidence type="ECO:0000313" key="1">
    <source>
        <dbReference type="EMBL" id="HAR52507.1"/>
    </source>
</evidence>
<dbReference type="EMBL" id="DMVW01000113">
    <property type="protein sequence ID" value="HAR52507.1"/>
    <property type="molecule type" value="Genomic_DNA"/>
</dbReference>
<dbReference type="Proteomes" id="UP000264719">
    <property type="component" value="Unassembled WGS sequence"/>
</dbReference>
<protein>
    <submittedName>
        <fullName evidence="1">Phosphoadenosine phosphosulfate reductase</fullName>
    </submittedName>
</protein>
<proteinExistence type="predicted"/>
<comment type="caution">
    <text evidence="1">The sequence shown here is derived from an EMBL/GenBank/DDBJ whole genome shotgun (WGS) entry which is preliminary data.</text>
</comment>
<organism evidence="1 2">
    <name type="scientific">Roseovarius nubinhibens</name>
    <dbReference type="NCBI Taxonomy" id="314263"/>
    <lineage>
        <taxon>Bacteria</taxon>
        <taxon>Pseudomonadati</taxon>
        <taxon>Pseudomonadota</taxon>
        <taxon>Alphaproteobacteria</taxon>
        <taxon>Rhodobacterales</taxon>
        <taxon>Roseobacteraceae</taxon>
        <taxon>Roseovarius</taxon>
    </lineage>
</organism>
<reference evidence="1 2" key="1">
    <citation type="journal article" date="2018" name="Nat. Biotechnol.">
        <title>A standardized bacterial taxonomy based on genome phylogeny substantially revises the tree of life.</title>
        <authorList>
            <person name="Parks D.H."/>
            <person name="Chuvochina M."/>
            <person name="Waite D.W."/>
            <person name="Rinke C."/>
            <person name="Skarshewski A."/>
            <person name="Chaumeil P.A."/>
            <person name="Hugenholtz P."/>
        </authorList>
    </citation>
    <scope>NUCLEOTIDE SEQUENCE [LARGE SCALE GENOMIC DNA]</scope>
    <source>
        <strain evidence="1">UBA9169</strain>
    </source>
</reference>
<gene>
    <name evidence="1" type="ORF">DCS45_11630</name>
</gene>
<name>A0A348WD95_9RHOB</name>
<accession>A0A348WD95</accession>
<sequence>MIEGSAMQNATNTFDMPLSGLESREAWLAKVSDLVDEDGYAERLDDRHSAIFVEDGKTLLVTFETHDSIARLSEDGQPLGWDMVKALGWSHLCLLSDGDTWFRAPRVYGYFDRLIDDGFFEDFDQVIFYGAGPCGYAAAAFSVAAPGARLVLVQPQATLDPRVAEWDDRYRHMRRTSFTDRYGYAPDMIDAAQEVFLLYDPEIELDAMHASLFTRSNVTKFRMRHMGPDLETVLMQMQLLYRILAQLSADKLTVPNLARLFRNRREHPGYQFGLLQRLTGANRDRLTIRLADFVLERRNGRPFRKAREAAEARLADAAAAQHSPETSDIQD</sequence>